<dbReference type="CDD" id="cd00067">
    <property type="entry name" value="GAL4"/>
    <property type="match status" value="1"/>
</dbReference>
<keyword evidence="3" id="KW-0805">Transcription regulation</keyword>
<evidence type="ECO:0000256" key="2">
    <source>
        <dbReference type="ARBA" id="ARBA00022723"/>
    </source>
</evidence>
<dbReference type="RefSeq" id="XP_007930505.1">
    <property type="nucleotide sequence ID" value="XM_007932314.1"/>
</dbReference>
<dbReference type="PANTHER" id="PTHR47338">
    <property type="entry name" value="ZN(II)2CYS6 TRANSCRIPTION FACTOR (EUROFUNG)-RELATED"/>
    <property type="match status" value="1"/>
</dbReference>
<dbReference type="GO" id="GO:0008270">
    <property type="term" value="F:zinc ion binding"/>
    <property type="evidence" value="ECO:0007669"/>
    <property type="project" value="InterPro"/>
</dbReference>
<comment type="subcellular location">
    <subcellularLocation>
        <location evidence="1">Nucleus</location>
    </subcellularLocation>
</comment>
<dbReference type="GO" id="GO:0000981">
    <property type="term" value="F:DNA-binding transcription factor activity, RNA polymerase II-specific"/>
    <property type="evidence" value="ECO:0007669"/>
    <property type="project" value="InterPro"/>
</dbReference>
<evidence type="ECO:0000256" key="6">
    <source>
        <dbReference type="SAM" id="MobiDB-lite"/>
    </source>
</evidence>
<dbReference type="PRINTS" id="PR00755">
    <property type="entry name" value="AFLATOXINBRP"/>
</dbReference>
<dbReference type="PROSITE" id="PS50048">
    <property type="entry name" value="ZN2_CY6_FUNGAL_2"/>
    <property type="match status" value="1"/>
</dbReference>
<dbReference type="SMART" id="SM00066">
    <property type="entry name" value="GAL4"/>
    <property type="match status" value="1"/>
</dbReference>
<evidence type="ECO:0000256" key="3">
    <source>
        <dbReference type="ARBA" id="ARBA00023015"/>
    </source>
</evidence>
<dbReference type="GO" id="GO:0005634">
    <property type="term" value="C:nucleus"/>
    <property type="evidence" value="ECO:0007669"/>
    <property type="project" value="UniProtKB-SubCell"/>
</dbReference>
<evidence type="ECO:0000259" key="7">
    <source>
        <dbReference type="PROSITE" id="PS50048"/>
    </source>
</evidence>
<organism evidence="8 9">
    <name type="scientific">Pseudocercospora fijiensis (strain CIRAD86)</name>
    <name type="common">Black leaf streak disease fungus</name>
    <name type="synonym">Mycosphaerella fijiensis</name>
    <dbReference type="NCBI Taxonomy" id="383855"/>
    <lineage>
        <taxon>Eukaryota</taxon>
        <taxon>Fungi</taxon>
        <taxon>Dikarya</taxon>
        <taxon>Ascomycota</taxon>
        <taxon>Pezizomycotina</taxon>
        <taxon>Dothideomycetes</taxon>
        <taxon>Dothideomycetidae</taxon>
        <taxon>Mycosphaerellales</taxon>
        <taxon>Mycosphaerellaceae</taxon>
        <taxon>Pseudocercospora</taxon>
    </lineage>
</organism>
<feature type="non-terminal residue" evidence="8">
    <location>
        <position position="68"/>
    </location>
</feature>
<sequence>MKSYGHARRGPGPPILWTDDNGQIHERLRQACDRCRAKKTRCSGHVPECAACVERGFPCLYASDQRRR</sequence>
<evidence type="ECO:0000313" key="9">
    <source>
        <dbReference type="Proteomes" id="UP000016932"/>
    </source>
</evidence>
<dbReference type="VEuPathDB" id="FungiDB:MYCFIDRAFT_36843"/>
<dbReference type="SUPFAM" id="SSF57701">
    <property type="entry name" value="Zn2/Cys6 DNA-binding domain"/>
    <property type="match status" value="1"/>
</dbReference>
<reference evidence="8 9" key="1">
    <citation type="journal article" date="2012" name="PLoS Pathog.">
        <title>Diverse lifestyles and strategies of plant pathogenesis encoded in the genomes of eighteen Dothideomycetes fungi.</title>
        <authorList>
            <person name="Ohm R.A."/>
            <person name="Feau N."/>
            <person name="Henrissat B."/>
            <person name="Schoch C.L."/>
            <person name="Horwitz B.A."/>
            <person name="Barry K.W."/>
            <person name="Condon B.J."/>
            <person name="Copeland A.C."/>
            <person name="Dhillon B."/>
            <person name="Glaser F."/>
            <person name="Hesse C.N."/>
            <person name="Kosti I."/>
            <person name="LaButti K."/>
            <person name="Lindquist E.A."/>
            <person name="Lucas S."/>
            <person name="Salamov A.A."/>
            <person name="Bradshaw R.E."/>
            <person name="Ciuffetti L."/>
            <person name="Hamelin R.C."/>
            <person name="Kema G.H.J."/>
            <person name="Lawrence C."/>
            <person name="Scott J.A."/>
            <person name="Spatafora J.W."/>
            <person name="Turgeon B.G."/>
            <person name="de Wit P.J.G.M."/>
            <person name="Zhong S."/>
            <person name="Goodwin S.B."/>
            <person name="Grigoriev I.V."/>
        </authorList>
    </citation>
    <scope>NUCLEOTIDE SEQUENCE [LARGE SCALE GENOMIC DNA]</scope>
    <source>
        <strain evidence="8 9">CIRAD86</strain>
    </source>
</reference>
<dbReference type="InterPro" id="IPR001138">
    <property type="entry name" value="Zn2Cys6_DnaBD"/>
</dbReference>
<gene>
    <name evidence="8" type="ORF">MYCFIDRAFT_36843</name>
</gene>
<dbReference type="STRING" id="383855.M3A1K7"/>
<keyword evidence="9" id="KW-1185">Reference proteome</keyword>
<evidence type="ECO:0000256" key="4">
    <source>
        <dbReference type="ARBA" id="ARBA00023163"/>
    </source>
</evidence>
<keyword evidence="2" id="KW-0479">Metal-binding</keyword>
<protein>
    <recommendedName>
        <fullName evidence="7">Zn(2)-C6 fungal-type domain-containing protein</fullName>
    </recommendedName>
</protein>
<dbReference type="HOGENOM" id="CLU_2801058_0_0_1"/>
<evidence type="ECO:0000256" key="1">
    <source>
        <dbReference type="ARBA" id="ARBA00004123"/>
    </source>
</evidence>
<keyword evidence="4" id="KW-0804">Transcription</keyword>
<dbReference type="InterPro" id="IPR036864">
    <property type="entry name" value="Zn2-C6_fun-type_DNA-bd_sf"/>
</dbReference>
<dbReference type="Proteomes" id="UP000016932">
    <property type="component" value="Unassembled WGS sequence"/>
</dbReference>
<dbReference type="GeneID" id="19339148"/>
<name>M3A1K7_PSEFD</name>
<feature type="region of interest" description="Disordered" evidence="6">
    <location>
        <begin position="1"/>
        <end position="20"/>
    </location>
</feature>
<dbReference type="OrthoDB" id="3946596at2759"/>
<proteinExistence type="predicted"/>
<dbReference type="InterPro" id="IPR050815">
    <property type="entry name" value="TF_fung"/>
</dbReference>
<dbReference type="Pfam" id="PF00172">
    <property type="entry name" value="Zn_clus"/>
    <property type="match status" value="1"/>
</dbReference>
<dbReference type="KEGG" id="pfj:MYCFIDRAFT_36843"/>
<feature type="domain" description="Zn(2)-C6 fungal-type" evidence="7">
    <location>
        <begin position="31"/>
        <end position="61"/>
    </location>
</feature>
<evidence type="ECO:0000313" key="8">
    <source>
        <dbReference type="EMBL" id="EME78246.1"/>
    </source>
</evidence>
<dbReference type="Gene3D" id="4.10.240.10">
    <property type="entry name" value="Zn(2)-C6 fungal-type DNA-binding domain"/>
    <property type="match status" value="1"/>
</dbReference>
<keyword evidence="5" id="KW-0539">Nucleus</keyword>
<dbReference type="PANTHER" id="PTHR47338:SF5">
    <property type="entry name" value="ZN(II)2CYS6 TRANSCRIPTION FACTOR (EUROFUNG)"/>
    <property type="match status" value="1"/>
</dbReference>
<dbReference type="PROSITE" id="PS00463">
    <property type="entry name" value="ZN2_CY6_FUNGAL_1"/>
    <property type="match status" value="1"/>
</dbReference>
<dbReference type="EMBL" id="KB446563">
    <property type="protein sequence ID" value="EME78246.1"/>
    <property type="molecule type" value="Genomic_DNA"/>
</dbReference>
<evidence type="ECO:0000256" key="5">
    <source>
        <dbReference type="ARBA" id="ARBA00023242"/>
    </source>
</evidence>
<accession>M3A1K7</accession>
<dbReference type="AlphaFoldDB" id="M3A1K7"/>